<feature type="signal peptide" evidence="1">
    <location>
        <begin position="1"/>
        <end position="21"/>
    </location>
</feature>
<dbReference type="RefSeq" id="WP_301190577.1">
    <property type="nucleotide sequence ID" value="NZ_JAPDPJ010000022.1"/>
</dbReference>
<dbReference type="Proteomes" id="UP001209229">
    <property type="component" value="Unassembled WGS sequence"/>
</dbReference>
<evidence type="ECO:0000313" key="2">
    <source>
        <dbReference type="EMBL" id="MCW3787012.1"/>
    </source>
</evidence>
<accession>A0AAE3M4E1</accession>
<dbReference type="AlphaFoldDB" id="A0AAE3M4E1"/>
<evidence type="ECO:0000313" key="3">
    <source>
        <dbReference type="Proteomes" id="UP001209229"/>
    </source>
</evidence>
<name>A0AAE3M4E1_9BACT</name>
<dbReference type="Pfam" id="PF15892">
    <property type="entry name" value="BNR_4"/>
    <property type="match status" value="1"/>
</dbReference>
<sequence>MNKKFLLAISSLVVFITTACAQKLVPVDKAWSNNSVNAVVFRQNSLVTQADTQFIAYYTTEGKLALGKRNINDDKFTINQTDFSGNVKDAHNCISIMVDGDGYLHVSWDHHGHPLRYAKSVAPYSLELGPKTEMTGQNETNVTYPQFFKMPNGNLIFMFRDGQSGQGNLVLNSYDVKTQKWSQIQSNLIDGEGQRNAYWQACLDHKGVIHVSWVWRETWDVSTNHDMCYARSKDGGVTWENSKGEAYRLPINAASAEYAAKIPQKSELINQTSMTTNGNGEPVIASYWREQDSDIPQFHIISLVDGKWIVKDLGFRKEAFSLSGGGTKRIPISRPQIVAKSTKKGTVYYLVFRDEERGAKVSVAELKPSGKVKITDLTDFTVGSWEPSFDTELWKDKGMLQIFVQRVEQVDAEGTADFEPQMVYVLEVK</sequence>
<dbReference type="SUPFAM" id="SSF110296">
    <property type="entry name" value="Oligoxyloglucan reducing end-specific cellobiohydrolase"/>
    <property type="match status" value="1"/>
</dbReference>
<gene>
    <name evidence="2" type="ORF">OM075_11065</name>
</gene>
<dbReference type="PROSITE" id="PS51257">
    <property type="entry name" value="PROKAR_LIPOPROTEIN"/>
    <property type="match status" value="1"/>
</dbReference>
<organism evidence="2 3">
    <name type="scientific">Plebeiibacterium sediminum</name>
    <dbReference type="NCBI Taxonomy" id="2992112"/>
    <lineage>
        <taxon>Bacteria</taxon>
        <taxon>Pseudomonadati</taxon>
        <taxon>Bacteroidota</taxon>
        <taxon>Bacteroidia</taxon>
        <taxon>Marinilabiliales</taxon>
        <taxon>Marinilabiliaceae</taxon>
        <taxon>Plebeiibacterium</taxon>
    </lineage>
</organism>
<comment type="caution">
    <text evidence="2">The sequence shown here is derived from an EMBL/GenBank/DDBJ whole genome shotgun (WGS) entry which is preliminary data.</text>
</comment>
<feature type="chain" id="PRO_5042070697" evidence="1">
    <location>
        <begin position="22"/>
        <end position="429"/>
    </location>
</feature>
<proteinExistence type="predicted"/>
<keyword evidence="3" id="KW-1185">Reference proteome</keyword>
<reference evidence="2" key="1">
    <citation type="submission" date="2022-10" db="EMBL/GenBank/DDBJ databases">
        <authorList>
            <person name="Yu W.X."/>
        </authorList>
    </citation>
    <scope>NUCLEOTIDE SEQUENCE</scope>
    <source>
        <strain evidence="2">AAT</strain>
    </source>
</reference>
<evidence type="ECO:0000256" key="1">
    <source>
        <dbReference type="SAM" id="SignalP"/>
    </source>
</evidence>
<keyword evidence="1" id="KW-0732">Signal</keyword>
<protein>
    <submittedName>
        <fullName evidence="2">BNR repeat-containing protein</fullName>
    </submittedName>
</protein>
<dbReference type="EMBL" id="JAPDPJ010000022">
    <property type="protein sequence ID" value="MCW3787012.1"/>
    <property type="molecule type" value="Genomic_DNA"/>
</dbReference>